<keyword evidence="2" id="KW-1185">Reference proteome</keyword>
<accession>A0A1G7L1V4</accession>
<organism evidence="1 2">
    <name type="scientific">Cellulophaga baltica</name>
    <dbReference type="NCBI Taxonomy" id="76594"/>
    <lineage>
        <taxon>Bacteria</taxon>
        <taxon>Pseudomonadati</taxon>
        <taxon>Bacteroidota</taxon>
        <taxon>Flavobacteriia</taxon>
        <taxon>Flavobacteriales</taxon>
        <taxon>Flavobacteriaceae</taxon>
        <taxon>Cellulophaga</taxon>
    </lineage>
</organism>
<proteinExistence type="predicted"/>
<evidence type="ECO:0000313" key="1">
    <source>
        <dbReference type="EMBL" id="SDF43314.1"/>
    </source>
</evidence>
<dbReference type="AlphaFoldDB" id="A0A1G7L1V4"/>
<reference evidence="2" key="1">
    <citation type="submission" date="2016-10" db="EMBL/GenBank/DDBJ databases">
        <authorList>
            <person name="Varghese N."/>
            <person name="Submissions S."/>
        </authorList>
    </citation>
    <scope>NUCLEOTIDE SEQUENCE [LARGE SCALE GENOMIC DNA]</scope>
    <source>
        <strain evidence="2">DSM 24729</strain>
    </source>
</reference>
<dbReference type="RefSeq" id="WP_074539331.1">
    <property type="nucleotide sequence ID" value="NZ_FNBD01000015.1"/>
</dbReference>
<dbReference type="EMBL" id="FNBD01000015">
    <property type="protein sequence ID" value="SDF43314.1"/>
    <property type="molecule type" value="Genomic_DNA"/>
</dbReference>
<evidence type="ECO:0000313" key="2">
    <source>
        <dbReference type="Proteomes" id="UP000182114"/>
    </source>
</evidence>
<dbReference type="Proteomes" id="UP000182114">
    <property type="component" value="Unassembled WGS sequence"/>
</dbReference>
<dbReference type="eggNOG" id="ENOG502ZABE">
    <property type="taxonomic scope" value="Bacteria"/>
</dbReference>
<name>A0A1G7L1V4_9FLAO</name>
<gene>
    <name evidence="1" type="ORF">SAMN04487992_11518</name>
</gene>
<protein>
    <submittedName>
        <fullName evidence="1">Uncharacterized protein</fullName>
    </submittedName>
</protein>
<sequence>MEIQSINIKKLAKYSVEEVFRTNTDAPGFVLLDFGKSLSYYKLREIMVSLKKELSSFTISEYNKKLSYHWLVRFDQQEDTPFHIDNAAEESFLMLGYEPSEIASELYIADYHKFATNNEFAPTDYLRNFTPVYQEDESLLRPFSTKIVSFHNDTYKIVLINNSKPKPVANTLGVFHKAKIVRKDLKKSRIVNSMIINMLPANKIIDNEPDEEEFLKTALISK</sequence>